<name>A0A7R8UY84_HERIL</name>
<protein>
    <recommendedName>
        <fullName evidence="4">Defensin</fullName>
    </recommendedName>
</protein>
<dbReference type="EMBL" id="LR899012">
    <property type="protein sequence ID" value="CAD7089329.1"/>
    <property type="molecule type" value="Genomic_DNA"/>
</dbReference>
<dbReference type="Gene3D" id="3.30.30.10">
    <property type="entry name" value="Knottin, scorpion toxin-like"/>
    <property type="match status" value="1"/>
</dbReference>
<feature type="chain" id="PRO_5031343220" description="Defensin" evidence="1">
    <location>
        <begin position="21"/>
        <end position="107"/>
    </location>
</feature>
<dbReference type="SUPFAM" id="SSF57095">
    <property type="entry name" value="Scorpion toxin-like"/>
    <property type="match status" value="1"/>
</dbReference>
<evidence type="ECO:0000313" key="3">
    <source>
        <dbReference type="Proteomes" id="UP000594454"/>
    </source>
</evidence>
<evidence type="ECO:0000313" key="2">
    <source>
        <dbReference type="EMBL" id="CAD7089329.1"/>
    </source>
</evidence>
<evidence type="ECO:0000256" key="1">
    <source>
        <dbReference type="SAM" id="SignalP"/>
    </source>
</evidence>
<dbReference type="AlphaFoldDB" id="A0A7R8UY84"/>
<proteinExistence type="predicted"/>
<keyword evidence="3" id="KW-1185">Reference proteome</keyword>
<dbReference type="InParanoid" id="A0A7R8UY84"/>
<evidence type="ECO:0008006" key="4">
    <source>
        <dbReference type="Google" id="ProtNLM"/>
    </source>
</evidence>
<dbReference type="InterPro" id="IPR036574">
    <property type="entry name" value="Scorpion_toxin-like_sf"/>
</dbReference>
<keyword evidence="1" id="KW-0732">Signal</keyword>
<gene>
    <name evidence="2" type="ORF">HERILL_LOCUS11884</name>
</gene>
<organism evidence="2 3">
    <name type="scientific">Hermetia illucens</name>
    <name type="common">Black soldier fly</name>
    <dbReference type="NCBI Taxonomy" id="343691"/>
    <lineage>
        <taxon>Eukaryota</taxon>
        <taxon>Metazoa</taxon>
        <taxon>Ecdysozoa</taxon>
        <taxon>Arthropoda</taxon>
        <taxon>Hexapoda</taxon>
        <taxon>Insecta</taxon>
        <taxon>Pterygota</taxon>
        <taxon>Neoptera</taxon>
        <taxon>Endopterygota</taxon>
        <taxon>Diptera</taxon>
        <taxon>Brachycera</taxon>
        <taxon>Stratiomyomorpha</taxon>
        <taxon>Stratiomyidae</taxon>
        <taxon>Hermetiinae</taxon>
        <taxon>Hermetia</taxon>
    </lineage>
</organism>
<feature type="signal peptide" evidence="1">
    <location>
        <begin position="1"/>
        <end position="20"/>
    </location>
</feature>
<sequence length="107" mass="12055">MQFLNLLFVVLLSMFLSTFAFDVVRKTNPETSAVDKSEVSEHPEMPESPKLQKLVIKDIEIEKEGIVNRDGINQRLLCMSSQCDQICKRLGLKGGFCLSLFKCLCIG</sequence>
<reference evidence="2 3" key="1">
    <citation type="submission" date="2020-11" db="EMBL/GenBank/DDBJ databases">
        <authorList>
            <person name="Wallbank WR R."/>
            <person name="Pardo Diaz C."/>
            <person name="Kozak K."/>
            <person name="Martin S."/>
            <person name="Jiggins C."/>
            <person name="Moest M."/>
            <person name="Warren A I."/>
            <person name="Generalovic N T."/>
            <person name="Byers J.R.P. K."/>
            <person name="Montejo-Kovacevich G."/>
            <person name="Yen C E."/>
        </authorList>
    </citation>
    <scope>NUCLEOTIDE SEQUENCE [LARGE SCALE GENOMIC DNA]</scope>
</reference>
<accession>A0A7R8UY84</accession>
<dbReference type="GO" id="GO:0051707">
    <property type="term" value="P:response to other organism"/>
    <property type="evidence" value="ECO:0007669"/>
    <property type="project" value="UniProtKB-ARBA"/>
</dbReference>
<dbReference type="Proteomes" id="UP000594454">
    <property type="component" value="Chromosome 4"/>
</dbReference>